<dbReference type="GO" id="GO:0005829">
    <property type="term" value="C:cytosol"/>
    <property type="evidence" value="ECO:0007669"/>
    <property type="project" value="TreeGrafter"/>
</dbReference>
<feature type="binding site" evidence="8">
    <location>
        <position position="93"/>
    </location>
    <ligand>
        <name>shikimate</name>
        <dbReference type="ChEBI" id="CHEBI:36208"/>
    </ligand>
</feature>
<dbReference type="NCBIfam" id="NF001310">
    <property type="entry name" value="PRK00258.1-2"/>
    <property type="match status" value="1"/>
</dbReference>
<keyword evidence="9" id="KW-1133">Transmembrane helix</keyword>
<dbReference type="Gene3D" id="3.40.50.10860">
    <property type="entry name" value="Leucine Dehydrogenase, chain A, domain 1"/>
    <property type="match status" value="1"/>
</dbReference>
<dbReference type="GO" id="GO:0009423">
    <property type="term" value="P:chorismate biosynthetic process"/>
    <property type="evidence" value="ECO:0007669"/>
    <property type="project" value="UniProtKB-UniRule"/>
</dbReference>
<dbReference type="AlphaFoldDB" id="A0A4D6XUK6"/>
<evidence type="ECO:0000259" key="10">
    <source>
        <dbReference type="Pfam" id="PF08501"/>
    </source>
</evidence>
<evidence type="ECO:0000256" key="1">
    <source>
        <dbReference type="ARBA" id="ARBA00004871"/>
    </source>
</evidence>
<dbReference type="RefSeq" id="WP_158366971.1">
    <property type="nucleotide sequence ID" value="NZ_CP034885.1"/>
</dbReference>
<comment type="catalytic activity">
    <reaction evidence="7 8">
        <text>shikimate + NADP(+) = 3-dehydroshikimate + NADPH + H(+)</text>
        <dbReference type="Rhea" id="RHEA:17737"/>
        <dbReference type="ChEBI" id="CHEBI:15378"/>
        <dbReference type="ChEBI" id="CHEBI:16630"/>
        <dbReference type="ChEBI" id="CHEBI:36208"/>
        <dbReference type="ChEBI" id="CHEBI:57783"/>
        <dbReference type="ChEBI" id="CHEBI:58349"/>
        <dbReference type="EC" id="1.1.1.25"/>
    </reaction>
</comment>
<dbReference type="Pfam" id="PF08501">
    <property type="entry name" value="Shikimate_dh_N"/>
    <property type="match status" value="1"/>
</dbReference>
<name>A0A4D6XUK6_9GAMM</name>
<dbReference type="InterPro" id="IPR036291">
    <property type="entry name" value="NAD(P)-bd_dom_sf"/>
</dbReference>
<keyword evidence="9" id="KW-0472">Membrane</keyword>
<dbReference type="NCBIfam" id="TIGR00507">
    <property type="entry name" value="aroE"/>
    <property type="match status" value="1"/>
</dbReference>
<comment type="pathway">
    <text evidence="1 8">Metabolic intermediate biosynthesis; chorismate biosynthesis; chorismate from D-erythrose 4-phosphate and phosphoenolpyruvate: step 4/7.</text>
</comment>
<feature type="domain" description="Shikimate dehydrogenase substrate binding N-terminal" evidence="10">
    <location>
        <begin position="13"/>
        <end position="94"/>
    </location>
</feature>
<dbReference type="GO" id="GO:0008652">
    <property type="term" value="P:amino acid biosynthetic process"/>
    <property type="evidence" value="ECO:0007669"/>
    <property type="project" value="UniProtKB-KW"/>
</dbReference>
<evidence type="ECO:0000256" key="6">
    <source>
        <dbReference type="ARBA" id="ARBA00023141"/>
    </source>
</evidence>
<comment type="caution">
    <text evidence="8">Lacks conserved residue(s) required for the propagation of feature annotation.</text>
</comment>
<dbReference type="SUPFAM" id="SSF53223">
    <property type="entry name" value="Aminoacid dehydrogenase-like, N-terminal domain"/>
    <property type="match status" value="1"/>
</dbReference>
<feature type="binding site" evidence="8">
    <location>
        <begin position="21"/>
        <end position="23"/>
    </location>
    <ligand>
        <name>shikimate</name>
        <dbReference type="ChEBI" id="CHEBI:36208"/>
    </ligand>
</feature>
<dbReference type="GO" id="GO:0050661">
    <property type="term" value="F:NADP binding"/>
    <property type="evidence" value="ECO:0007669"/>
    <property type="project" value="InterPro"/>
</dbReference>
<keyword evidence="4 8" id="KW-0521">NADP</keyword>
<dbReference type="InterPro" id="IPR011342">
    <property type="entry name" value="Shikimate_DH"/>
</dbReference>
<sequence>MLKFKNKNFNYALFGNPINHSKSPQIHDFFSKQTGILHIYEAINVPLDKFSLLVSKFFKNNIQGANITSPFKKEAYFFSDKLTKRAQIAQSVNTFKKIHNKCILGDNTDGIGLLSDLNRLKFIEKNFSLLILGAGGAVKGILLSILLLGCSVYILNRTTLNAKKLVDQFKCYGNIKIFEEHDLKNKCFNLVINAVSRNIQYNSKTYIPLHLFSSKTFFYDMNYSFENTSFINWCLKMGFKYVSDGIGMLVFQAAHSFLQWHGVFPKTDYIIDMFNKK</sequence>
<feature type="binding site" evidence="8">
    <location>
        <position position="223"/>
    </location>
    <ligand>
        <name>shikimate</name>
        <dbReference type="ChEBI" id="CHEBI:36208"/>
    </ligand>
</feature>
<protein>
    <recommendedName>
        <fullName evidence="2 8">Shikimate dehydrogenase (NADP(+))</fullName>
        <shortName evidence="8">SDH</shortName>
        <ecNumber evidence="2 8">1.1.1.25</ecNumber>
    </recommendedName>
</protein>
<keyword evidence="3 8" id="KW-0028">Amino-acid biosynthesis</keyword>
<keyword evidence="5 8" id="KW-0560">Oxidoreductase</keyword>
<dbReference type="GO" id="GO:0004764">
    <property type="term" value="F:shikimate 3-dehydrogenase (NADP+) activity"/>
    <property type="evidence" value="ECO:0007669"/>
    <property type="project" value="UniProtKB-UniRule"/>
</dbReference>
<reference evidence="11 12" key="2">
    <citation type="submission" date="2019-05" db="EMBL/GenBank/DDBJ databases">
        <title>Genome evolution of the obligate endosymbiont Buchnera aphidicola.</title>
        <authorList>
            <person name="Moran N.A."/>
        </authorList>
    </citation>
    <scope>NUCLEOTIDE SEQUENCE [LARGE SCALE GENOMIC DNA]</scope>
    <source>
        <strain evidence="11 12">Ane</strain>
    </source>
</reference>
<dbReference type="OrthoDB" id="9776868at2"/>
<dbReference type="UniPathway" id="UPA00053">
    <property type="reaction ID" value="UER00087"/>
</dbReference>
<organism evidence="11 12">
    <name type="scientific">Buchnera aphidicola</name>
    <name type="common">Aphis nerii</name>
    <dbReference type="NCBI Taxonomy" id="1241835"/>
    <lineage>
        <taxon>Bacteria</taxon>
        <taxon>Pseudomonadati</taxon>
        <taxon>Pseudomonadota</taxon>
        <taxon>Gammaproteobacteria</taxon>
        <taxon>Enterobacterales</taxon>
        <taxon>Erwiniaceae</taxon>
        <taxon>Buchnera</taxon>
    </lineage>
</organism>
<evidence type="ECO:0000256" key="7">
    <source>
        <dbReference type="ARBA" id="ARBA00049442"/>
    </source>
</evidence>
<dbReference type="PANTHER" id="PTHR21089:SF1">
    <property type="entry name" value="BIFUNCTIONAL 3-DEHYDROQUINATE DEHYDRATASE_SHIKIMATE DEHYDROGENASE, CHLOROPLASTIC"/>
    <property type="match status" value="1"/>
</dbReference>
<feature type="binding site" evidence="8">
    <location>
        <position position="252"/>
    </location>
    <ligand>
        <name>shikimate</name>
        <dbReference type="ChEBI" id="CHEBI:36208"/>
    </ligand>
</feature>
<gene>
    <name evidence="8" type="primary">aroE</name>
    <name evidence="11" type="ORF">D9V64_02510</name>
</gene>
<dbReference type="EC" id="1.1.1.25" evidence="2 8"/>
<dbReference type="InterPro" id="IPR022893">
    <property type="entry name" value="Shikimate_DH_fam"/>
</dbReference>
<dbReference type="InterPro" id="IPR046346">
    <property type="entry name" value="Aminoacid_DH-like_N_sf"/>
</dbReference>
<feature type="transmembrane region" description="Helical" evidence="9">
    <location>
        <begin position="129"/>
        <end position="155"/>
    </location>
</feature>
<dbReference type="EMBL" id="CP034885">
    <property type="protein sequence ID" value="QCI19007.1"/>
    <property type="molecule type" value="Genomic_DNA"/>
</dbReference>
<feature type="binding site" evidence="8">
    <location>
        <position position="221"/>
    </location>
    <ligand>
        <name>NADP(+)</name>
        <dbReference type="ChEBI" id="CHEBI:58349"/>
    </ligand>
</feature>
<accession>A0A4D6XUK6</accession>
<proteinExistence type="inferred from homology"/>
<evidence type="ECO:0000256" key="3">
    <source>
        <dbReference type="ARBA" id="ARBA00022605"/>
    </source>
</evidence>
<comment type="subunit">
    <text evidence="8">Homodimer.</text>
</comment>
<evidence type="ECO:0000313" key="11">
    <source>
        <dbReference type="EMBL" id="QCI19007.1"/>
    </source>
</evidence>
<reference evidence="11 12" key="1">
    <citation type="submission" date="2018-12" db="EMBL/GenBank/DDBJ databases">
        <authorList>
            <person name="Chong R.A."/>
        </authorList>
    </citation>
    <scope>NUCLEOTIDE SEQUENCE [LARGE SCALE GENOMIC DNA]</scope>
    <source>
        <strain evidence="11 12">Ane</strain>
    </source>
</reference>
<evidence type="ECO:0000256" key="9">
    <source>
        <dbReference type="SAM" id="Phobius"/>
    </source>
</evidence>
<keyword evidence="6 8" id="KW-0057">Aromatic amino acid biosynthesis</keyword>
<dbReference type="HAMAP" id="MF_00222">
    <property type="entry name" value="Shikimate_DH_AroE"/>
    <property type="match status" value="1"/>
</dbReference>
<dbReference type="GO" id="GO:0019632">
    <property type="term" value="P:shikimate metabolic process"/>
    <property type="evidence" value="ECO:0007669"/>
    <property type="project" value="InterPro"/>
</dbReference>
<dbReference type="PANTHER" id="PTHR21089">
    <property type="entry name" value="SHIKIMATE DEHYDROGENASE"/>
    <property type="match status" value="1"/>
</dbReference>
<dbReference type="Proteomes" id="UP000298791">
    <property type="component" value="Chromosome"/>
</dbReference>
<evidence type="ECO:0000256" key="2">
    <source>
        <dbReference type="ARBA" id="ARBA00012962"/>
    </source>
</evidence>
<evidence type="ECO:0000256" key="5">
    <source>
        <dbReference type="ARBA" id="ARBA00023002"/>
    </source>
</evidence>
<feature type="binding site" evidence="8">
    <location>
        <position position="245"/>
    </location>
    <ligand>
        <name>NADP(+)</name>
        <dbReference type="ChEBI" id="CHEBI:58349"/>
    </ligand>
</feature>
<dbReference type="FunFam" id="3.40.50.10860:FF:000006">
    <property type="entry name" value="Shikimate dehydrogenase (NADP(+))"/>
    <property type="match status" value="1"/>
</dbReference>
<dbReference type="InterPro" id="IPR013708">
    <property type="entry name" value="Shikimate_DH-bd_N"/>
</dbReference>
<evidence type="ECO:0000256" key="4">
    <source>
        <dbReference type="ARBA" id="ARBA00022857"/>
    </source>
</evidence>
<dbReference type="SUPFAM" id="SSF51735">
    <property type="entry name" value="NAD(P)-binding Rossmann-fold domains"/>
    <property type="match status" value="1"/>
</dbReference>
<comment type="similarity">
    <text evidence="8">Belongs to the shikimate dehydrogenase family.</text>
</comment>
<dbReference type="GO" id="GO:0009073">
    <property type="term" value="P:aromatic amino acid family biosynthetic process"/>
    <property type="evidence" value="ECO:0007669"/>
    <property type="project" value="UniProtKB-KW"/>
</dbReference>
<feature type="active site" description="Proton acceptor" evidence="8">
    <location>
        <position position="72"/>
    </location>
</feature>
<evidence type="ECO:0000313" key="12">
    <source>
        <dbReference type="Proteomes" id="UP000298791"/>
    </source>
</evidence>
<dbReference type="Gene3D" id="3.40.50.720">
    <property type="entry name" value="NAD(P)-binding Rossmann-like Domain"/>
    <property type="match status" value="1"/>
</dbReference>
<comment type="function">
    <text evidence="8">Involved in the biosynthesis of the chorismate, which leads to the biosynthesis of aromatic amino acids. Catalyzes the reversible NADPH linked reduction of 3-dehydroshikimate (DHSA) to yield shikimate (SA).</text>
</comment>
<feature type="binding site" evidence="8">
    <location>
        <position position="68"/>
    </location>
    <ligand>
        <name>shikimate</name>
        <dbReference type="ChEBI" id="CHEBI:36208"/>
    </ligand>
</feature>
<evidence type="ECO:0000256" key="8">
    <source>
        <dbReference type="HAMAP-Rule" id="MF_00222"/>
    </source>
</evidence>
<feature type="binding site" evidence="8">
    <location>
        <begin position="133"/>
        <end position="137"/>
    </location>
    <ligand>
        <name>NADP(+)</name>
        <dbReference type="ChEBI" id="CHEBI:58349"/>
    </ligand>
</feature>
<feature type="binding site" evidence="8">
    <location>
        <position position="109"/>
    </location>
    <ligand>
        <name>shikimate</name>
        <dbReference type="ChEBI" id="CHEBI:36208"/>
    </ligand>
</feature>
<keyword evidence="9" id="KW-0812">Transmembrane</keyword>